<evidence type="ECO:0000256" key="12">
    <source>
        <dbReference type="ARBA" id="ARBA00023152"/>
    </source>
</evidence>
<comment type="catalytic activity">
    <reaction evidence="14">
        <text>pyruvate + ATP = phosphoenolpyruvate + ADP + H(+)</text>
        <dbReference type="Rhea" id="RHEA:18157"/>
        <dbReference type="ChEBI" id="CHEBI:15361"/>
        <dbReference type="ChEBI" id="CHEBI:15378"/>
        <dbReference type="ChEBI" id="CHEBI:30616"/>
        <dbReference type="ChEBI" id="CHEBI:58702"/>
        <dbReference type="ChEBI" id="CHEBI:456216"/>
        <dbReference type="EC" id="2.7.1.40"/>
    </reaction>
</comment>
<comment type="pathway">
    <text evidence="3 14">Carbohydrate degradation; glycolysis; pyruvate from D-glyceraldehyde 3-phosphate: step 5/5.</text>
</comment>
<sequence>MSSGAYNPRNVAPDNSFEAITEITSSLKTNLHVDFQNTPSKAVRQMTIEEERSGEYFRQEQVLEILPSMTYLEHLSGLRISEPPYLVRKTGIICTIGPVSRSVKLLQAMIQNGMNIARLNFSHGSHKYHAETIANIREAAESFSVPRIVAIALDTKGPEIRTGIIKGDERAEVELVKGATVCITTDPAFENCCTANYIYVDYKNITKVVRVGSRVFIDDGLLSLIVEELGNDSLMCTVENGGTLGSKKGVNLPSVKSDLPPVSEKDVQDLKFGVEQGIDIVFASFVRNAEGIRAIRNILGEQGKHIKVVAKIESEEGVSNADEIIEVSDGVMVARGDLGIEIPPEKVFLAQKKLIAKCNMAGKPVICATQMLESMIRRPRPTRAEGSDVANAVLDGADCVMLSGETAKGEYPLEALKIMHFVCREAELATYRVKHFEEILRITPRPAYTDVAHTIAIAATSAAVSCHASAILLVTTTGRTAALVSRYRPPIPIFSISRKSYVARQLHLYRGVFPLHYQGSRCEDWPTDVDSRVNYGISVGKERGFIHKGDLLVVITGWRQGFWFVHLYLGTPLFSPAAVGHSIFITENFLSILFN</sequence>
<evidence type="ECO:0000313" key="17">
    <source>
        <dbReference type="EMBL" id="VDD84954.1"/>
    </source>
</evidence>
<evidence type="ECO:0000256" key="5">
    <source>
        <dbReference type="ARBA" id="ARBA00012142"/>
    </source>
</evidence>
<dbReference type="InterPro" id="IPR015795">
    <property type="entry name" value="Pyrv_Knase_C"/>
</dbReference>
<dbReference type="AlphaFoldDB" id="A0A0N4USN2"/>
<dbReference type="OrthoDB" id="108365at2759"/>
<dbReference type="NCBIfam" id="NF004978">
    <property type="entry name" value="PRK06354.1"/>
    <property type="match status" value="1"/>
</dbReference>
<dbReference type="Gene3D" id="3.40.1380.20">
    <property type="entry name" value="Pyruvate kinase, C-terminal domain"/>
    <property type="match status" value="1"/>
</dbReference>
<evidence type="ECO:0000256" key="13">
    <source>
        <dbReference type="ARBA" id="ARBA00023317"/>
    </source>
</evidence>
<dbReference type="InterPro" id="IPR018209">
    <property type="entry name" value="Pyrv_Knase_AS"/>
</dbReference>
<dbReference type="GO" id="GO:0030955">
    <property type="term" value="F:potassium ion binding"/>
    <property type="evidence" value="ECO:0007669"/>
    <property type="project" value="InterPro"/>
</dbReference>
<dbReference type="CDD" id="cd00288">
    <property type="entry name" value="Pyruvate_Kinase"/>
    <property type="match status" value="1"/>
</dbReference>
<dbReference type="NCBIfam" id="TIGR01064">
    <property type="entry name" value="pyruv_kin"/>
    <property type="match status" value="1"/>
</dbReference>
<dbReference type="EC" id="2.7.1.40" evidence="5 14"/>
<organism evidence="19">
    <name type="scientific">Enterobius vermicularis</name>
    <name type="common">Human pinworm</name>
    <dbReference type="NCBI Taxonomy" id="51028"/>
    <lineage>
        <taxon>Eukaryota</taxon>
        <taxon>Metazoa</taxon>
        <taxon>Ecdysozoa</taxon>
        <taxon>Nematoda</taxon>
        <taxon>Chromadorea</taxon>
        <taxon>Rhabditida</taxon>
        <taxon>Spirurina</taxon>
        <taxon>Oxyuridomorpha</taxon>
        <taxon>Oxyuroidea</taxon>
        <taxon>Oxyuridae</taxon>
        <taxon>Enterobius</taxon>
    </lineage>
</organism>
<dbReference type="Proteomes" id="UP000274131">
    <property type="component" value="Unassembled WGS sequence"/>
</dbReference>
<dbReference type="InterPro" id="IPR001697">
    <property type="entry name" value="Pyr_Knase"/>
</dbReference>
<dbReference type="UniPathway" id="UPA00109">
    <property type="reaction ID" value="UER00188"/>
</dbReference>
<dbReference type="SUPFAM" id="SSF52935">
    <property type="entry name" value="PK C-terminal domain-like"/>
    <property type="match status" value="1"/>
</dbReference>
<feature type="domain" description="Pyruvate kinase barrel" evidence="15">
    <location>
        <begin position="88"/>
        <end position="415"/>
    </location>
</feature>
<dbReference type="PROSITE" id="PS00110">
    <property type="entry name" value="PYRUVATE_KINASE"/>
    <property type="match status" value="1"/>
</dbReference>
<dbReference type="WBParaSite" id="EVEC_0000014501-mRNA-1">
    <property type="protein sequence ID" value="EVEC_0000014501-mRNA-1"/>
    <property type="gene ID" value="EVEC_0000014501"/>
</dbReference>
<dbReference type="GO" id="GO:0004743">
    <property type="term" value="F:pyruvate kinase activity"/>
    <property type="evidence" value="ECO:0007669"/>
    <property type="project" value="UniProtKB-EC"/>
</dbReference>
<dbReference type="InterPro" id="IPR015813">
    <property type="entry name" value="Pyrv/PenolPyrv_kinase-like_dom"/>
</dbReference>
<evidence type="ECO:0000256" key="11">
    <source>
        <dbReference type="ARBA" id="ARBA00022842"/>
    </source>
</evidence>
<dbReference type="SUPFAM" id="SSF51621">
    <property type="entry name" value="Phosphoenolpyruvate/pyruvate domain"/>
    <property type="match status" value="1"/>
</dbReference>
<dbReference type="InterPro" id="IPR015793">
    <property type="entry name" value="Pyrv_Knase_brl"/>
</dbReference>
<evidence type="ECO:0000256" key="2">
    <source>
        <dbReference type="ARBA" id="ARBA00001958"/>
    </source>
</evidence>
<feature type="domain" description="Pyruvate kinase C-terminal" evidence="16">
    <location>
        <begin position="453"/>
        <end position="561"/>
    </location>
</feature>
<evidence type="ECO:0000256" key="10">
    <source>
        <dbReference type="ARBA" id="ARBA00022840"/>
    </source>
</evidence>
<evidence type="ECO:0000256" key="4">
    <source>
        <dbReference type="ARBA" id="ARBA00008663"/>
    </source>
</evidence>
<evidence type="ECO:0000256" key="9">
    <source>
        <dbReference type="ARBA" id="ARBA00022777"/>
    </source>
</evidence>
<evidence type="ECO:0000256" key="1">
    <source>
        <dbReference type="ARBA" id="ARBA00001946"/>
    </source>
</evidence>
<dbReference type="EMBL" id="UXUI01000051">
    <property type="protein sequence ID" value="VDD84954.1"/>
    <property type="molecule type" value="Genomic_DNA"/>
</dbReference>
<dbReference type="FunFam" id="2.40.33.10:FF:000023">
    <property type="entry name" value="Pyruvate kinase PKM"/>
    <property type="match status" value="1"/>
</dbReference>
<dbReference type="InterPro" id="IPR015806">
    <property type="entry name" value="Pyrv_Knase_insert_dom_sf"/>
</dbReference>
<dbReference type="InterPro" id="IPR036918">
    <property type="entry name" value="Pyrv_Knase_C_sf"/>
</dbReference>
<dbReference type="InterPro" id="IPR011037">
    <property type="entry name" value="Pyrv_Knase-like_insert_dom_sf"/>
</dbReference>
<keyword evidence="11 14" id="KW-0460">Magnesium</keyword>
<keyword evidence="6 14" id="KW-0808">Transferase</keyword>
<dbReference type="Gene3D" id="3.20.20.60">
    <property type="entry name" value="Phosphoenolpyruvate-binding domains"/>
    <property type="match status" value="1"/>
</dbReference>
<gene>
    <name evidence="17" type="ORF">EVEC_LOCUS97</name>
</gene>
<keyword evidence="12 14" id="KW-0324">Glycolysis</keyword>
<evidence type="ECO:0000259" key="15">
    <source>
        <dbReference type="Pfam" id="PF00224"/>
    </source>
</evidence>
<dbReference type="Gene3D" id="2.40.33.10">
    <property type="entry name" value="PK beta-barrel domain-like"/>
    <property type="match status" value="1"/>
</dbReference>
<keyword evidence="7" id="KW-0479">Metal-binding</keyword>
<keyword evidence="13" id="KW-0670">Pyruvate</keyword>
<dbReference type="GO" id="GO:0005524">
    <property type="term" value="F:ATP binding"/>
    <property type="evidence" value="ECO:0007669"/>
    <property type="project" value="UniProtKB-KW"/>
</dbReference>
<dbReference type="STRING" id="51028.A0A0N4USN2"/>
<dbReference type="GO" id="GO:0000287">
    <property type="term" value="F:magnesium ion binding"/>
    <property type="evidence" value="ECO:0007669"/>
    <property type="project" value="InterPro"/>
</dbReference>
<dbReference type="SUPFAM" id="SSF50800">
    <property type="entry name" value="PK beta-barrel domain-like"/>
    <property type="match status" value="1"/>
</dbReference>
<reference evidence="17 18" key="2">
    <citation type="submission" date="2018-10" db="EMBL/GenBank/DDBJ databases">
        <authorList>
            <consortium name="Pathogen Informatics"/>
        </authorList>
    </citation>
    <scope>NUCLEOTIDE SEQUENCE [LARGE SCALE GENOMIC DNA]</scope>
</reference>
<dbReference type="Pfam" id="PF02887">
    <property type="entry name" value="PK_C"/>
    <property type="match status" value="1"/>
</dbReference>
<evidence type="ECO:0000313" key="18">
    <source>
        <dbReference type="Proteomes" id="UP000274131"/>
    </source>
</evidence>
<comment type="cofactor">
    <cofactor evidence="1">
        <name>Mg(2+)</name>
        <dbReference type="ChEBI" id="CHEBI:18420"/>
    </cofactor>
</comment>
<accession>A0A0N4USN2</accession>
<proteinExistence type="inferred from homology"/>
<evidence type="ECO:0000256" key="3">
    <source>
        <dbReference type="ARBA" id="ARBA00004997"/>
    </source>
</evidence>
<dbReference type="InterPro" id="IPR040442">
    <property type="entry name" value="Pyrv_kinase-like_dom_sf"/>
</dbReference>
<comment type="cofactor">
    <cofactor evidence="2">
        <name>K(+)</name>
        <dbReference type="ChEBI" id="CHEBI:29103"/>
    </cofactor>
</comment>
<comment type="similarity">
    <text evidence="4 14">Belongs to the pyruvate kinase family.</text>
</comment>
<evidence type="ECO:0000256" key="7">
    <source>
        <dbReference type="ARBA" id="ARBA00022723"/>
    </source>
</evidence>
<protein>
    <recommendedName>
        <fullName evidence="5 14">Pyruvate kinase</fullName>
        <ecNumber evidence="5 14">2.7.1.40</ecNumber>
    </recommendedName>
</protein>
<dbReference type="Pfam" id="PF00224">
    <property type="entry name" value="PK"/>
    <property type="match status" value="1"/>
</dbReference>
<keyword evidence="18" id="KW-1185">Reference proteome</keyword>
<dbReference type="PRINTS" id="PR01050">
    <property type="entry name" value="PYRUVTKNASE"/>
</dbReference>
<dbReference type="GO" id="GO:0016301">
    <property type="term" value="F:kinase activity"/>
    <property type="evidence" value="ECO:0007669"/>
    <property type="project" value="UniProtKB-KW"/>
</dbReference>
<evidence type="ECO:0000256" key="6">
    <source>
        <dbReference type="ARBA" id="ARBA00022679"/>
    </source>
</evidence>
<keyword evidence="9 14" id="KW-0418">Kinase</keyword>
<dbReference type="NCBIfam" id="NF004491">
    <property type="entry name" value="PRK05826.1"/>
    <property type="match status" value="1"/>
</dbReference>
<evidence type="ECO:0000259" key="16">
    <source>
        <dbReference type="Pfam" id="PF02887"/>
    </source>
</evidence>
<dbReference type="FunFam" id="3.20.20.60:FF:000025">
    <property type="entry name" value="Pyruvate kinase"/>
    <property type="match status" value="1"/>
</dbReference>
<evidence type="ECO:0000313" key="19">
    <source>
        <dbReference type="WBParaSite" id="EVEC_0000014501-mRNA-1"/>
    </source>
</evidence>
<evidence type="ECO:0000256" key="14">
    <source>
        <dbReference type="RuleBase" id="RU000504"/>
    </source>
</evidence>
<evidence type="ECO:0000256" key="8">
    <source>
        <dbReference type="ARBA" id="ARBA00022741"/>
    </source>
</evidence>
<reference evidence="19" key="1">
    <citation type="submission" date="2017-02" db="UniProtKB">
        <authorList>
            <consortium name="WormBaseParasite"/>
        </authorList>
    </citation>
    <scope>IDENTIFICATION</scope>
</reference>
<keyword evidence="10" id="KW-0067">ATP-binding</keyword>
<dbReference type="PANTHER" id="PTHR11817">
    <property type="entry name" value="PYRUVATE KINASE"/>
    <property type="match status" value="1"/>
</dbReference>
<name>A0A0N4USN2_ENTVE</name>
<keyword evidence="8" id="KW-0547">Nucleotide-binding</keyword>